<protein>
    <submittedName>
        <fullName evidence="2">General secretion pathway protein GspE</fullName>
    </submittedName>
</protein>
<feature type="transmembrane region" description="Helical" evidence="1">
    <location>
        <begin position="310"/>
        <end position="331"/>
    </location>
</feature>
<feature type="transmembrane region" description="Helical" evidence="1">
    <location>
        <begin position="161"/>
        <end position="180"/>
    </location>
</feature>
<reference evidence="2 3" key="1">
    <citation type="submission" date="2018-06" db="EMBL/GenBank/DDBJ databases">
        <title>Complete genome of Desulfovibrio marinus P48SEP.</title>
        <authorList>
            <person name="Crispim J.S."/>
            <person name="Vidigal P.M.P."/>
            <person name="Silva L.C.F."/>
            <person name="Araujo L.C."/>
            <person name="Laguardia C.N."/>
            <person name="Dias R.S."/>
            <person name="Sousa M.P."/>
            <person name="Paula S.O."/>
            <person name="Silva C."/>
        </authorList>
    </citation>
    <scope>NUCLEOTIDE SEQUENCE [LARGE SCALE GENOMIC DNA]</scope>
    <source>
        <strain evidence="2 3">P48SEP</strain>
    </source>
</reference>
<keyword evidence="1" id="KW-0812">Transmembrane</keyword>
<dbReference type="OrthoDB" id="5790645at2"/>
<name>A0A6P1ZEG5_9BACT</name>
<gene>
    <name evidence="2" type="ORF">DQK91_14745</name>
</gene>
<evidence type="ECO:0000313" key="2">
    <source>
        <dbReference type="EMBL" id="TVM32618.1"/>
    </source>
</evidence>
<proteinExistence type="predicted"/>
<evidence type="ECO:0000313" key="3">
    <source>
        <dbReference type="Proteomes" id="UP000434052"/>
    </source>
</evidence>
<accession>A0A6P1ZEG5</accession>
<keyword evidence="1" id="KW-0472">Membrane</keyword>
<comment type="caution">
    <text evidence="2">The sequence shown here is derived from an EMBL/GenBank/DDBJ whole genome shotgun (WGS) entry which is preliminary data.</text>
</comment>
<dbReference type="Proteomes" id="UP000434052">
    <property type="component" value="Unassembled WGS sequence"/>
</dbReference>
<keyword evidence="1" id="KW-1133">Transmembrane helix</keyword>
<evidence type="ECO:0000256" key="1">
    <source>
        <dbReference type="SAM" id="Phobius"/>
    </source>
</evidence>
<sequence>MATYSGLDTLTYDERPPVPDDLARLAFQAEGPARGLWFPVCRVHDVLTFAISEFDDGAAKAEIEELFPGRPKRFLACLREEIGWYAQDFAVRDTNGPVGIQRTTMAYWRNTMALWRTKLACQRTNLACGRTWLNSLRWGLGLIGMGNSLLRLDNPIIPKPALWLLVVAGATLATVAIFSYTRLRRSWRHISDQNLVEATSAVVYFLEEFHFIELHDPANGRPMKRTMLGRLGDSLGLYSTVVEPRGGYRERITLARERNVLAAQRTILACYRTLAARARTGLAFFRTGAAVFTFGLGLLTYFGLSPLSLLDGLLILAGLGMLIDGAIWYWPVRREYSETPRCLRYEDYDD</sequence>
<dbReference type="AlphaFoldDB" id="A0A6P1ZEG5"/>
<feature type="transmembrane region" description="Helical" evidence="1">
    <location>
        <begin position="282"/>
        <end position="304"/>
    </location>
</feature>
<organism evidence="2 3">
    <name type="scientific">Oceanidesulfovibrio marinus</name>
    <dbReference type="NCBI Taxonomy" id="370038"/>
    <lineage>
        <taxon>Bacteria</taxon>
        <taxon>Pseudomonadati</taxon>
        <taxon>Thermodesulfobacteriota</taxon>
        <taxon>Desulfovibrionia</taxon>
        <taxon>Desulfovibrionales</taxon>
        <taxon>Desulfovibrionaceae</taxon>
        <taxon>Oceanidesulfovibrio</taxon>
    </lineage>
</organism>
<dbReference type="EMBL" id="QMIF01000010">
    <property type="protein sequence ID" value="TVM32618.1"/>
    <property type="molecule type" value="Genomic_DNA"/>
</dbReference>